<organism evidence="3 4">
    <name type="scientific">Mycolicibacter heraklionensis</name>
    <dbReference type="NCBI Taxonomy" id="512402"/>
    <lineage>
        <taxon>Bacteria</taxon>
        <taxon>Bacillati</taxon>
        <taxon>Actinomycetota</taxon>
        <taxon>Actinomycetes</taxon>
        <taxon>Mycobacteriales</taxon>
        <taxon>Mycobacteriaceae</taxon>
        <taxon>Mycolicibacter</taxon>
    </lineage>
</organism>
<evidence type="ECO:0000313" key="4">
    <source>
        <dbReference type="Proteomes" id="UP000825008"/>
    </source>
</evidence>
<gene>
    <name evidence="3" type="ORF">K3U94_03830</name>
</gene>
<proteinExistence type="predicted"/>
<name>A0A9X7ZHD9_9MYCO</name>
<dbReference type="AlphaFoldDB" id="A0A9X7ZHD9"/>
<accession>A0A9X7ZHD9</accession>
<dbReference type="RefSeq" id="WP_220695632.1">
    <property type="nucleotide sequence ID" value="NZ_CP080997.1"/>
</dbReference>
<keyword evidence="2" id="KW-0378">Hydrolase</keyword>
<dbReference type="InterPro" id="IPR050955">
    <property type="entry name" value="Plant_Biomass_Hydrol_Est"/>
</dbReference>
<dbReference type="InterPro" id="IPR029058">
    <property type="entry name" value="AB_hydrolase_fold"/>
</dbReference>
<dbReference type="PANTHER" id="PTHR43037:SF1">
    <property type="entry name" value="BLL1128 PROTEIN"/>
    <property type="match status" value="1"/>
</dbReference>
<protein>
    <submittedName>
        <fullName evidence="3">Polyhydroxybutyrate depolymerase</fullName>
    </submittedName>
</protein>
<keyword evidence="1" id="KW-0732">Signal</keyword>
<dbReference type="PANTHER" id="PTHR43037">
    <property type="entry name" value="UNNAMED PRODUCT-RELATED"/>
    <property type="match status" value="1"/>
</dbReference>
<dbReference type="GO" id="GO:0005576">
    <property type="term" value="C:extracellular region"/>
    <property type="evidence" value="ECO:0007669"/>
    <property type="project" value="InterPro"/>
</dbReference>
<sequence>MRRWVVLLGAALIISGCVAPGVAQPAPDGTSVHTLTVGGLQRSYRVYRPAGLPAAAPLVVMLHGGFGSAANAERRYGWDELADTAKFVVAYPDGVSRAWNTGGNCCGRAAAEGVDDVGFIAAVVGDVGRAVAIDPARVYATGMSNGGIMAYTLACATGLFAAIGPVAATQLGPCPSPHPTSVLHIHGAADPNIRYDGGPGAGVAQIDGPSVPEVDAFWRTVDDCAPPVSTTDGAVTSAIADCPSGRSVQLTTIAGGGHQWPDSATATLWQFFTAHPR</sequence>
<evidence type="ECO:0000313" key="3">
    <source>
        <dbReference type="EMBL" id="QZA08452.1"/>
    </source>
</evidence>
<dbReference type="PROSITE" id="PS51257">
    <property type="entry name" value="PROKAR_LIPOPROTEIN"/>
    <property type="match status" value="1"/>
</dbReference>
<evidence type="ECO:0000256" key="1">
    <source>
        <dbReference type="ARBA" id="ARBA00022729"/>
    </source>
</evidence>
<reference evidence="3" key="1">
    <citation type="submission" date="2021-08" db="EMBL/GenBank/DDBJ databases">
        <title>Whole genome sequencing of non-tuberculosis mycobacteria type-strains.</title>
        <authorList>
            <person name="Igarashi Y."/>
            <person name="Osugi A."/>
            <person name="Mitarai S."/>
        </authorList>
    </citation>
    <scope>NUCLEOTIDE SEQUENCE</scope>
    <source>
        <strain evidence="3">JCM 30995</strain>
    </source>
</reference>
<dbReference type="SUPFAM" id="SSF53474">
    <property type="entry name" value="alpha/beta-Hydrolases"/>
    <property type="match status" value="1"/>
</dbReference>
<dbReference type="EMBL" id="CP080997">
    <property type="protein sequence ID" value="QZA08452.1"/>
    <property type="molecule type" value="Genomic_DNA"/>
</dbReference>
<dbReference type="Pfam" id="PF10503">
    <property type="entry name" value="Esterase_PHB"/>
    <property type="match status" value="1"/>
</dbReference>
<dbReference type="Proteomes" id="UP000825008">
    <property type="component" value="Chromosome"/>
</dbReference>
<dbReference type="KEGG" id="mher:K3U94_03830"/>
<dbReference type="GO" id="GO:0016787">
    <property type="term" value="F:hydrolase activity"/>
    <property type="evidence" value="ECO:0007669"/>
    <property type="project" value="UniProtKB-KW"/>
</dbReference>
<dbReference type="InterPro" id="IPR010126">
    <property type="entry name" value="Esterase_phb"/>
</dbReference>
<evidence type="ECO:0000256" key="2">
    <source>
        <dbReference type="ARBA" id="ARBA00022801"/>
    </source>
</evidence>
<dbReference type="Gene3D" id="3.40.50.1820">
    <property type="entry name" value="alpha/beta hydrolase"/>
    <property type="match status" value="1"/>
</dbReference>